<feature type="compositionally biased region" description="Basic and acidic residues" evidence="8">
    <location>
        <begin position="269"/>
        <end position="279"/>
    </location>
</feature>
<keyword evidence="4" id="KW-0645">Protease</keyword>
<feature type="domain" description="Tricorn protease C1" evidence="9">
    <location>
        <begin position="125"/>
        <end position="183"/>
    </location>
</feature>
<evidence type="ECO:0000259" key="9">
    <source>
        <dbReference type="Pfam" id="PF14684"/>
    </source>
</evidence>
<comment type="similarity">
    <text evidence="2">Belongs to the peptidase S41B family.</text>
</comment>
<evidence type="ECO:0000256" key="4">
    <source>
        <dbReference type="ARBA" id="ARBA00022670"/>
    </source>
</evidence>
<dbReference type="InterPro" id="IPR028204">
    <property type="entry name" value="Tricorn_C1"/>
</dbReference>
<dbReference type="GO" id="GO:0005737">
    <property type="term" value="C:cytoplasm"/>
    <property type="evidence" value="ECO:0007669"/>
    <property type="project" value="UniProtKB-SubCell"/>
</dbReference>
<dbReference type="InterPro" id="IPR015943">
    <property type="entry name" value="WD40/YVTN_repeat-like_dom_sf"/>
</dbReference>
<feature type="compositionally biased region" description="Polar residues" evidence="8">
    <location>
        <begin position="254"/>
        <end position="264"/>
    </location>
</feature>
<keyword evidence="3" id="KW-0963">Cytoplasm</keyword>
<gene>
    <name evidence="10" type="ORF">SHKM778_86710</name>
</gene>
<dbReference type="FunFam" id="3.30.750.44:FF:000011">
    <property type="entry name" value="Tricorn protease homolog"/>
    <property type="match status" value="1"/>
</dbReference>
<accession>A0AAT9HY17</accession>
<dbReference type="GO" id="GO:0006508">
    <property type="term" value="P:proteolysis"/>
    <property type="evidence" value="ECO:0007669"/>
    <property type="project" value="UniProtKB-KW"/>
</dbReference>
<sequence length="279" mass="30100">MTVEAEGLESRVALFPVAASKYSGLYPVAGCGLVWLRWPISGALGETFANPSDLSGRPTLEHFSVGKAKKSELVDHLDFFAVSGDGTRLVVVDEDELRAVPATEPGDSDSTVWIDARRILHEADPAAEWRQAYAEAGRLIRAYFWEPGMGGIDWDAVLEQYRPLVERVASPDEFADLLREVLGELGTSHAYVTAARRNEGPRTTSAARASSASTWNPGKAVGRCGASCPATPPTPAPAPRWPAPVSARARSSPMSTAARSTRSPAPTRCSRERAVRRWS</sequence>
<dbReference type="AlphaFoldDB" id="A0AAT9HY17"/>
<feature type="region of interest" description="Disordered" evidence="8">
    <location>
        <begin position="197"/>
        <end position="279"/>
    </location>
</feature>
<evidence type="ECO:0000313" key="10">
    <source>
        <dbReference type="EMBL" id="BFO22283.1"/>
    </source>
</evidence>
<dbReference type="Pfam" id="PF14684">
    <property type="entry name" value="Tricorn_C1"/>
    <property type="match status" value="1"/>
</dbReference>
<evidence type="ECO:0000256" key="2">
    <source>
        <dbReference type="ARBA" id="ARBA00008524"/>
    </source>
</evidence>
<keyword evidence="5" id="KW-0378">Hydrolase</keyword>
<feature type="compositionally biased region" description="Pro residues" evidence="8">
    <location>
        <begin position="230"/>
        <end position="242"/>
    </location>
</feature>
<protein>
    <recommendedName>
        <fullName evidence="9">Tricorn protease C1 domain-containing protein</fullName>
    </recommendedName>
</protein>
<comment type="function">
    <text evidence="7">Degrades oligopeptides in a sequential manner.</text>
</comment>
<proteinExistence type="inferred from homology"/>
<dbReference type="PANTHER" id="PTHR43253:SF1">
    <property type="entry name" value="TRICORN PROTEASE HOMOLOG 2-RELATED"/>
    <property type="match status" value="1"/>
</dbReference>
<organism evidence="10">
    <name type="scientific">Streptomyces haneummycinicus</name>
    <dbReference type="NCBI Taxonomy" id="3074435"/>
    <lineage>
        <taxon>Bacteria</taxon>
        <taxon>Bacillati</taxon>
        <taxon>Actinomycetota</taxon>
        <taxon>Actinomycetes</taxon>
        <taxon>Kitasatosporales</taxon>
        <taxon>Streptomycetaceae</taxon>
        <taxon>Streptomyces</taxon>
    </lineage>
</organism>
<dbReference type="SUPFAM" id="SSF52096">
    <property type="entry name" value="ClpP/crotonase"/>
    <property type="match status" value="1"/>
</dbReference>
<feature type="compositionally biased region" description="Low complexity" evidence="8">
    <location>
        <begin position="202"/>
        <end position="214"/>
    </location>
</feature>
<evidence type="ECO:0000256" key="6">
    <source>
        <dbReference type="ARBA" id="ARBA00022825"/>
    </source>
</evidence>
<dbReference type="InterPro" id="IPR012393">
    <property type="entry name" value="Tricorn_protease"/>
</dbReference>
<dbReference type="GO" id="GO:0008236">
    <property type="term" value="F:serine-type peptidase activity"/>
    <property type="evidence" value="ECO:0007669"/>
    <property type="project" value="UniProtKB-KW"/>
</dbReference>
<reference evidence="10" key="1">
    <citation type="submission" date="2024-06" db="EMBL/GenBank/DDBJ databases">
        <authorList>
            <consortium name="consrtm"/>
            <person name="Uemura M."/>
            <person name="Terahara T."/>
        </authorList>
    </citation>
    <scope>NUCLEOTIDE SEQUENCE</scope>
    <source>
        <strain evidence="10">KM77-8</strain>
    </source>
</reference>
<dbReference type="InterPro" id="IPR029045">
    <property type="entry name" value="ClpP/crotonase-like_dom_sf"/>
</dbReference>
<feature type="compositionally biased region" description="Low complexity" evidence="8">
    <location>
        <begin position="243"/>
        <end position="253"/>
    </location>
</feature>
<dbReference type="PANTHER" id="PTHR43253">
    <property type="entry name" value="TRICORN PROTEASE HOMOLOG 2-RELATED"/>
    <property type="match status" value="1"/>
</dbReference>
<dbReference type="Gene3D" id="2.130.10.10">
    <property type="entry name" value="YVTN repeat-like/Quinoprotein amine dehydrogenase"/>
    <property type="match status" value="1"/>
</dbReference>
<evidence type="ECO:0000256" key="3">
    <source>
        <dbReference type="ARBA" id="ARBA00022490"/>
    </source>
</evidence>
<comment type="subcellular location">
    <subcellularLocation>
        <location evidence="1">Cytoplasm</location>
    </subcellularLocation>
</comment>
<name>A0AAT9HY17_9ACTN</name>
<evidence type="ECO:0000256" key="1">
    <source>
        <dbReference type="ARBA" id="ARBA00004496"/>
    </source>
</evidence>
<evidence type="ECO:0000256" key="8">
    <source>
        <dbReference type="SAM" id="MobiDB-lite"/>
    </source>
</evidence>
<dbReference type="Gene3D" id="3.30.750.44">
    <property type="match status" value="1"/>
</dbReference>
<evidence type="ECO:0000256" key="7">
    <source>
        <dbReference type="ARBA" id="ARBA00053157"/>
    </source>
</evidence>
<dbReference type="EMBL" id="AP035768">
    <property type="protein sequence ID" value="BFO22283.1"/>
    <property type="molecule type" value="Genomic_DNA"/>
</dbReference>
<evidence type="ECO:0000256" key="5">
    <source>
        <dbReference type="ARBA" id="ARBA00022801"/>
    </source>
</evidence>
<reference evidence="10" key="2">
    <citation type="submission" date="2024-07" db="EMBL/GenBank/DDBJ databases">
        <title>Streptomyces haneummycinica sp. nov., a new antibiotic-producing actinobacterium isolated from marine sediment.</title>
        <authorList>
            <person name="Uemura M."/>
            <person name="Hamada M."/>
            <person name="Hirano S."/>
            <person name="Kobayashi K."/>
            <person name="Ohshiro T."/>
            <person name="Kobayashi T."/>
            <person name="Terahara T."/>
        </authorList>
    </citation>
    <scope>NUCLEOTIDE SEQUENCE</scope>
    <source>
        <strain evidence="10">KM77-8</strain>
    </source>
</reference>
<keyword evidence="6" id="KW-0720">Serine protease</keyword>